<dbReference type="EMBL" id="LR217739">
    <property type="protein sequence ID" value="VFP88472.1"/>
    <property type="molecule type" value="Genomic_DNA"/>
</dbReference>
<dbReference type="SUPFAM" id="SSF82051">
    <property type="entry name" value="Obg GTP-binding protein N-terminal domain"/>
    <property type="match status" value="1"/>
</dbReference>
<comment type="similarity">
    <text evidence="1 8">Belongs to the TRAFAC class OBG-HflX-like GTPase superfamily. OBG GTPase family.</text>
</comment>
<dbReference type="GO" id="GO:0005525">
    <property type="term" value="F:GTP binding"/>
    <property type="evidence" value="ECO:0007669"/>
    <property type="project" value="UniProtKB-UniRule"/>
</dbReference>
<dbReference type="Gene3D" id="3.40.50.300">
    <property type="entry name" value="P-loop containing nucleotide triphosphate hydrolases"/>
    <property type="match status" value="1"/>
</dbReference>
<dbReference type="PROSITE" id="PS51710">
    <property type="entry name" value="G_OBG"/>
    <property type="match status" value="1"/>
</dbReference>
<evidence type="ECO:0000313" key="12">
    <source>
        <dbReference type="Proteomes" id="UP000294455"/>
    </source>
</evidence>
<dbReference type="GO" id="GO:0005737">
    <property type="term" value="C:cytoplasm"/>
    <property type="evidence" value="ECO:0007669"/>
    <property type="project" value="UniProtKB-SubCell"/>
</dbReference>
<comment type="cofactor">
    <cofactor evidence="8">
        <name>Mg(2+)</name>
        <dbReference type="ChEBI" id="CHEBI:18420"/>
    </cofactor>
</comment>
<organism evidence="11 12">
    <name type="scientific">Buchnera aphidicola</name>
    <name type="common">Cinara piceae</name>
    <dbReference type="NCBI Taxonomy" id="1660043"/>
    <lineage>
        <taxon>Bacteria</taxon>
        <taxon>Pseudomonadati</taxon>
        <taxon>Pseudomonadota</taxon>
        <taxon>Gammaproteobacteria</taxon>
        <taxon>Enterobacterales</taxon>
        <taxon>Erwiniaceae</taxon>
        <taxon>Buchnera</taxon>
    </lineage>
</organism>
<keyword evidence="5 8" id="KW-0378">Hydrolase</keyword>
<keyword evidence="3 8" id="KW-0479">Metal-binding</keyword>
<comment type="subcellular location">
    <subcellularLocation>
        <location evidence="8">Cytoplasm</location>
    </subcellularLocation>
</comment>
<dbReference type="OrthoDB" id="9807318at2"/>
<dbReference type="SUPFAM" id="SSF52540">
    <property type="entry name" value="P-loop containing nucleoside triphosphate hydrolases"/>
    <property type="match status" value="1"/>
</dbReference>
<dbReference type="PANTHER" id="PTHR11702:SF31">
    <property type="entry name" value="MITOCHONDRIAL RIBOSOME-ASSOCIATED GTPASE 2"/>
    <property type="match status" value="1"/>
</dbReference>
<dbReference type="PROSITE" id="PS51883">
    <property type="entry name" value="OBG"/>
    <property type="match status" value="1"/>
</dbReference>
<dbReference type="NCBIfam" id="TIGR02729">
    <property type="entry name" value="Obg_CgtA"/>
    <property type="match status" value="1"/>
</dbReference>
<dbReference type="InterPro" id="IPR036726">
    <property type="entry name" value="GTP1_OBG_dom_sf"/>
</dbReference>
<feature type="domain" description="Obg" evidence="10">
    <location>
        <begin position="1"/>
        <end position="159"/>
    </location>
</feature>
<dbReference type="RefSeq" id="WP_154049306.1">
    <property type="nucleotide sequence ID" value="NZ_LR217739.1"/>
</dbReference>
<feature type="binding site" evidence="8">
    <location>
        <position position="173"/>
    </location>
    <ligand>
        <name>Mg(2+)</name>
        <dbReference type="ChEBI" id="CHEBI:18420"/>
    </ligand>
</feature>
<comment type="function">
    <text evidence="8">An essential GTPase which binds GTP, GDP and possibly (p)ppGpp with moderate affinity, with high nucleotide exchange rates and a fairly low GTP hydrolysis rate. Plays a role in control of the cell cycle, stress response, ribosome biogenesis and in those bacteria that undergo differentiation, in morphogenesis control.</text>
</comment>
<dbReference type="FunFam" id="2.70.210.12:FF:000001">
    <property type="entry name" value="GTPase Obg"/>
    <property type="match status" value="1"/>
</dbReference>
<evidence type="ECO:0000256" key="8">
    <source>
        <dbReference type="HAMAP-Rule" id="MF_01454"/>
    </source>
</evidence>
<dbReference type="PROSITE" id="PS00905">
    <property type="entry name" value="GTP1_OBG"/>
    <property type="match status" value="1"/>
</dbReference>
<gene>
    <name evidence="11" type="primary">obgE</name>
    <name evidence="8" type="synonym">obg</name>
    <name evidence="11" type="ORF">BUCIPICE3303_252</name>
</gene>
<accession>A0A803FU44</accession>
<feature type="binding site" evidence="8">
    <location>
        <begin position="282"/>
        <end position="285"/>
    </location>
    <ligand>
        <name>GTP</name>
        <dbReference type="ChEBI" id="CHEBI:37565"/>
    </ligand>
</feature>
<keyword evidence="2 8" id="KW-0963">Cytoplasm</keyword>
<dbReference type="GO" id="GO:0043022">
    <property type="term" value="F:ribosome binding"/>
    <property type="evidence" value="ECO:0007669"/>
    <property type="project" value="UniProtKB-ARBA"/>
</dbReference>
<dbReference type="PRINTS" id="PR00326">
    <property type="entry name" value="GTP1OBG"/>
</dbReference>
<evidence type="ECO:0000256" key="1">
    <source>
        <dbReference type="ARBA" id="ARBA00007699"/>
    </source>
</evidence>
<dbReference type="GO" id="GO:0003924">
    <property type="term" value="F:GTPase activity"/>
    <property type="evidence" value="ECO:0007669"/>
    <property type="project" value="UniProtKB-UniRule"/>
</dbReference>
<evidence type="ECO:0000256" key="7">
    <source>
        <dbReference type="ARBA" id="ARBA00023134"/>
    </source>
</evidence>
<feature type="binding site" evidence="8">
    <location>
        <begin position="166"/>
        <end position="173"/>
    </location>
    <ligand>
        <name>GTP</name>
        <dbReference type="ChEBI" id="CHEBI:37565"/>
    </ligand>
</feature>
<dbReference type="CDD" id="cd01898">
    <property type="entry name" value="Obg"/>
    <property type="match status" value="1"/>
</dbReference>
<keyword evidence="7 8" id="KW-0342">GTP-binding</keyword>
<name>A0A803FU44_9GAMM</name>
<evidence type="ECO:0000256" key="5">
    <source>
        <dbReference type="ARBA" id="ARBA00022801"/>
    </source>
</evidence>
<sequence length="336" mass="37484">MKFVDSVTIHVSAGNGGNGCISFRREKFIPKGGPDGGDGGDGGNIWIISDLNMNSLTDYKIKKIFYAENGKNGSGSNSSGKKGKDTFIKVPLGTRIFNNENKSIISDIIYKNQKILIAKGGWHGLGNSRFKSSTNRTPRKKTNGTIGEYKIISLELILIADVGTLGLPNSGKSTLTSSLSNAKTKINNYPFTTLNPILGTVQIKKKKFIIADIPGIIQGASSGVGLGIKFLKHLSRCKLLLHIIDITTIKKKNINKIRSIILKELKNFNKSLFNIPRWLIFNKIDSLRKKKIIKLMVYIKKRMKKNQKYYLISAKKKIGTRKLSKDIIKYLYKKYI</sequence>
<dbReference type="PIRSF" id="PIRSF002401">
    <property type="entry name" value="GTP_bd_Obg/CgtA"/>
    <property type="match status" value="1"/>
</dbReference>
<feature type="binding site" evidence="8">
    <location>
        <begin position="212"/>
        <end position="215"/>
    </location>
    <ligand>
        <name>GTP</name>
        <dbReference type="ChEBI" id="CHEBI:37565"/>
    </ligand>
</feature>
<evidence type="ECO:0000256" key="2">
    <source>
        <dbReference type="ARBA" id="ARBA00022490"/>
    </source>
</evidence>
<evidence type="ECO:0000259" key="9">
    <source>
        <dbReference type="PROSITE" id="PS51710"/>
    </source>
</evidence>
<evidence type="ECO:0000256" key="3">
    <source>
        <dbReference type="ARBA" id="ARBA00022723"/>
    </source>
</evidence>
<dbReference type="Pfam" id="PF01926">
    <property type="entry name" value="MMR_HSR1"/>
    <property type="match status" value="1"/>
</dbReference>
<dbReference type="GO" id="GO:0042254">
    <property type="term" value="P:ribosome biogenesis"/>
    <property type="evidence" value="ECO:0007669"/>
    <property type="project" value="UniProtKB-UniRule"/>
</dbReference>
<feature type="binding site" evidence="8">
    <location>
        <begin position="313"/>
        <end position="315"/>
    </location>
    <ligand>
        <name>GTP</name>
        <dbReference type="ChEBI" id="CHEBI:37565"/>
    </ligand>
</feature>
<dbReference type="InterPro" id="IPR006074">
    <property type="entry name" value="GTP1-OBG_CS"/>
</dbReference>
<feature type="binding site" evidence="8">
    <location>
        <begin position="191"/>
        <end position="195"/>
    </location>
    <ligand>
        <name>GTP</name>
        <dbReference type="ChEBI" id="CHEBI:37565"/>
    </ligand>
</feature>
<evidence type="ECO:0000313" key="11">
    <source>
        <dbReference type="EMBL" id="VFP88472.1"/>
    </source>
</evidence>
<comment type="subunit">
    <text evidence="8">Monomer.</text>
</comment>
<reference evidence="11 12" key="1">
    <citation type="submission" date="2019-02" db="EMBL/GenBank/DDBJ databases">
        <authorList>
            <person name="Manzano-Marin A."/>
            <person name="Manzano-Marin A."/>
        </authorList>
    </citation>
    <scope>NUCLEOTIDE SEQUENCE [LARGE SCALE GENOMIC DNA]</scope>
    <source>
        <strain evidence="11 12">BuCipiceae</strain>
    </source>
</reference>
<keyword evidence="6 8" id="KW-0460">Magnesium</keyword>
<evidence type="ECO:0000256" key="6">
    <source>
        <dbReference type="ARBA" id="ARBA00022842"/>
    </source>
</evidence>
<dbReference type="NCBIfam" id="NF008956">
    <property type="entry name" value="PRK12299.1"/>
    <property type="match status" value="1"/>
</dbReference>
<dbReference type="GO" id="GO:0000287">
    <property type="term" value="F:magnesium ion binding"/>
    <property type="evidence" value="ECO:0007669"/>
    <property type="project" value="InterPro"/>
</dbReference>
<dbReference type="InterPro" id="IPR006169">
    <property type="entry name" value="GTP1_OBG_dom"/>
</dbReference>
<evidence type="ECO:0000259" key="10">
    <source>
        <dbReference type="PROSITE" id="PS51883"/>
    </source>
</evidence>
<dbReference type="InterPro" id="IPR031167">
    <property type="entry name" value="G_OBG"/>
</dbReference>
<dbReference type="HAMAP" id="MF_01454">
    <property type="entry name" value="GTPase_Obg"/>
    <property type="match status" value="1"/>
</dbReference>
<dbReference type="Gene3D" id="2.70.210.12">
    <property type="entry name" value="GTP1/OBG domain"/>
    <property type="match status" value="1"/>
</dbReference>
<feature type="binding site" evidence="8">
    <location>
        <position position="193"/>
    </location>
    <ligand>
        <name>Mg(2+)</name>
        <dbReference type="ChEBI" id="CHEBI:18420"/>
    </ligand>
</feature>
<dbReference type="InterPro" id="IPR045086">
    <property type="entry name" value="OBG_GTPase"/>
</dbReference>
<keyword evidence="4 8" id="KW-0547">Nucleotide-binding</keyword>
<dbReference type="EC" id="3.6.5.-" evidence="8"/>
<protein>
    <recommendedName>
        <fullName evidence="8">GTPase Obg</fullName>
        <ecNumber evidence="8">3.6.5.-</ecNumber>
    </recommendedName>
    <alternativeName>
        <fullName evidence="8">GTP-binding protein Obg</fullName>
    </alternativeName>
</protein>
<dbReference type="InterPro" id="IPR014100">
    <property type="entry name" value="GTP-bd_Obg/CgtA"/>
</dbReference>
<feature type="domain" description="OBG-type G" evidence="9">
    <location>
        <begin position="160"/>
        <end position="332"/>
    </location>
</feature>
<dbReference type="InterPro" id="IPR027417">
    <property type="entry name" value="P-loop_NTPase"/>
</dbReference>
<dbReference type="InterPro" id="IPR006073">
    <property type="entry name" value="GTP-bd"/>
</dbReference>
<dbReference type="AlphaFoldDB" id="A0A803FU44"/>
<proteinExistence type="inferred from homology"/>
<dbReference type="Pfam" id="PF01018">
    <property type="entry name" value="GTP1_OBG"/>
    <property type="match status" value="1"/>
</dbReference>
<evidence type="ECO:0000256" key="4">
    <source>
        <dbReference type="ARBA" id="ARBA00022741"/>
    </source>
</evidence>
<dbReference type="Proteomes" id="UP000294455">
    <property type="component" value="Chromosome"/>
</dbReference>
<dbReference type="PANTHER" id="PTHR11702">
    <property type="entry name" value="DEVELOPMENTALLY REGULATED GTP-BINDING PROTEIN-RELATED"/>
    <property type="match status" value="1"/>
</dbReference>